<reference evidence="2 3" key="1">
    <citation type="submission" date="2020-03" db="EMBL/GenBank/DDBJ databases">
        <title>Leucobacter sp. nov., isolated from beetles.</title>
        <authorList>
            <person name="Hyun D.-W."/>
            <person name="Bae J.-W."/>
        </authorList>
    </citation>
    <scope>NUCLEOTIDE SEQUENCE [LARGE SCALE GENOMIC DNA]</scope>
    <source>
        <strain evidence="2 3">HDW9B</strain>
    </source>
</reference>
<evidence type="ECO:0000313" key="3">
    <source>
        <dbReference type="Proteomes" id="UP000501387"/>
    </source>
</evidence>
<name>A0A6G8FJV1_9MICO</name>
<accession>A0A6G8FJV1</accession>
<dbReference type="AlphaFoldDB" id="A0A6G8FJV1"/>
<keyword evidence="3" id="KW-1185">Reference proteome</keyword>
<dbReference type="Proteomes" id="UP000501387">
    <property type="component" value="Chromosome"/>
</dbReference>
<feature type="domain" description="VapC50 C-terminal" evidence="1">
    <location>
        <begin position="69"/>
        <end position="122"/>
    </location>
</feature>
<dbReference type="KEGG" id="lins:G7067_07760"/>
<dbReference type="InterPro" id="IPR058652">
    <property type="entry name" value="VapC50_C"/>
</dbReference>
<organism evidence="2 3">
    <name type="scientific">Leucobacter insecticola</name>
    <dbReference type="NCBI Taxonomy" id="2714934"/>
    <lineage>
        <taxon>Bacteria</taxon>
        <taxon>Bacillati</taxon>
        <taxon>Actinomycetota</taxon>
        <taxon>Actinomycetes</taxon>
        <taxon>Micrococcales</taxon>
        <taxon>Microbacteriaceae</taxon>
        <taxon>Leucobacter</taxon>
    </lineage>
</organism>
<dbReference type="RefSeq" id="WP_166323267.1">
    <property type="nucleotide sequence ID" value="NZ_CP049934.1"/>
</dbReference>
<dbReference type="EMBL" id="CP049934">
    <property type="protein sequence ID" value="QIM16342.1"/>
    <property type="molecule type" value="Genomic_DNA"/>
</dbReference>
<protein>
    <recommendedName>
        <fullName evidence="1">VapC50 C-terminal domain-containing protein</fullName>
    </recommendedName>
</protein>
<proteinExistence type="predicted"/>
<evidence type="ECO:0000259" key="1">
    <source>
        <dbReference type="Pfam" id="PF26343"/>
    </source>
</evidence>
<evidence type="ECO:0000313" key="2">
    <source>
        <dbReference type="EMBL" id="QIM16342.1"/>
    </source>
</evidence>
<sequence length="129" mass="14383">MRCAHFGRYRIAPELYRHRVTDDLSPDPGDRLHAAAYIHGDVDVLLTRNVKDFRTPAFAHAEVEVMTSDAFLCDILTHRRQAVVESFARAASAKENPPMTATVLANAISNAGAPQFAERLRRYISETAC</sequence>
<dbReference type="Pfam" id="PF26343">
    <property type="entry name" value="VapC50_C"/>
    <property type="match status" value="1"/>
</dbReference>
<gene>
    <name evidence="2" type="ORF">G7067_07760</name>
</gene>